<keyword evidence="10" id="KW-0408">Iron</keyword>
<comment type="caution">
    <text evidence="14">The sequence shown here is derived from an EMBL/GenBank/DDBJ whole genome shotgun (WGS) entry which is preliminary data.</text>
</comment>
<dbReference type="GO" id="GO:0004497">
    <property type="term" value="F:monooxygenase activity"/>
    <property type="evidence" value="ECO:0007669"/>
    <property type="project" value="UniProtKB-KW"/>
</dbReference>
<dbReference type="OrthoDB" id="7615514at2759"/>
<dbReference type="STRING" id="67767.A0A0J7JVF4"/>
<evidence type="ECO:0000256" key="8">
    <source>
        <dbReference type="ARBA" id="ARBA00022848"/>
    </source>
</evidence>
<dbReference type="EMBL" id="LBMM01028181">
    <property type="protein sequence ID" value="KMQ82117.1"/>
    <property type="molecule type" value="Genomic_DNA"/>
</dbReference>
<evidence type="ECO:0000256" key="7">
    <source>
        <dbReference type="ARBA" id="ARBA00022824"/>
    </source>
</evidence>
<feature type="transmembrane region" description="Helical" evidence="13">
    <location>
        <begin position="6"/>
        <end position="28"/>
    </location>
</feature>
<keyword evidence="13" id="KW-1133">Transmembrane helix</keyword>
<evidence type="ECO:0000256" key="6">
    <source>
        <dbReference type="ARBA" id="ARBA00022723"/>
    </source>
</evidence>
<dbReference type="InterPro" id="IPR050476">
    <property type="entry name" value="Insect_CytP450_Detox"/>
</dbReference>
<evidence type="ECO:0000256" key="13">
    <source>
        <dbReference type="SAM" id="Phobius"/>
    </source>
</evidence>
<keyword evidence="11" id="KW-0503">Monooxygenase</keyword>
<dbReference type="SUPFAM" id="SSF48264">
    <property type="entry name" value="Cytochrome P450"/>
    <property type="match status" value="1"/>
</dbReference>
<protein>
    <submittedName>
        <fullName evidence="14">Cytochrome p450 6a2</fullName>
    </submittedName>
</protein>
<keyword evidence="6" id="KW-0479">Metal-binding</keyword>
<keyword evidence="13" id="KW-0812">Transmembrane</keyword>
<keyword evidence="15" id="KW-1185">Reference proteome</keyword>
<comment type="similarity">
    <text evidence="4">Belongs to the cytochrome P450 family.</text>
</comment>
<dbReference type="GO" id="GO:0020037">
    <property type="term" value="F:heme binding"/>
    <property type="evidence" value="ECO:0007669"/>
    <property type="project" value="InterPro"/>
</dbReference>
<evidence type="ECO:0000313" key="15">
    <source>
        <dbReference type="Proteomes" id="UP000036403"/>
    </source>
</evidence>
<evidence type="ECO:0000256" key="10">
    <source>
        <dbReference type="ARBA" id="ARBA00023004"/>
    </source>
</evidence>
<comment type="subcellular location">
    <subcellularLocation>
        <location evidence="3">Endoplasmic reticulum membrane</location>
    </subcellularLocation>
    <subcellularLocation>
        <location evidence="2">Microsome membrane</location>
    </subcellularLocation>
</comment>
<evidence type="ECO:0000256" key="4">
    <source>
        <dbReference type="ARBA" id="ARBA00010617"/>
    </source>
</evidence>
<dbReference type="GO" id="GO:0005789">
    <property type="term" value="C:endoplasmic reticulum membrane"/>
    <property type="evidence" value="ECO:0007669"/>
    <property type="project" value="UniProtKB-SubCell"/>
</dbReference>
<dbReference type="Gene3D" id="1.10.630.10">
    <property type="entry name" value="Cytochrome P450"/>
    <property type="match status" value="1"/>
</dbReference>
<gene>
    <name evidence="14" type="ORF">RF55_24106</name>
</gene>
<dbReference type="AlphaFoldDB" id="A0A0J7JVF4"/>
<dbReference type="PANTHER" id="PTHR24292:SF54">
    <property type="entry name" value="CYP9F3-RELATED"/>
    <property type="match status" value="1"/>
</dbReference>
<dbReference type="PANTHER" id="PTHR24292">
    <property type="entry name" value="CYTOCHROME P450"/>
    <property type="match status" value="1"/>
</dbReference>
<dbReference type="InterPro" id="IPR036396">
    <property type="entry name" value="Cyt_P450_sf"/>
</dbReference>
<reference evidence="14 15" key="1">
    <citation type="submission" date="2015-04" db="EMBL/GenBank/DDBJ databases">
        <title>Lasius niger genome sequencing.</title>
        <authorList>
            <person name="Konorov E.A."/>
            <person name="Nikitin M.A."/>
            <person name="Kirill M.V."/>
            <person name="Chang P."/>
        </authorList>
    </citation>
    <scope>NUCLEOTIDE SEQUENCE [LARGE SCALE GENOMIC DNA]</scope>
    <source>
        <tissue evidence="14">Whole</tissue>
    </source>
</reference>
<evidence type="ECO:0000313" key="14">
    <source>
        <dbReference type="EMBL" id="KMQ82117.1"/>
    </source>
</evidence>
<evidence type="ECO:0000256" key="5">
    <source>
        <dbReference type="ARBA" id="ARBA00022617"/>
    </source>
</evidence>
<evidence type="ECO:0000256" key="12">
    <source>
        <dbReference type="ARBA" id="ARBA00023136"/>
    </source>
</evidence>
<proteinExistence type="inferred from homology"/>
<keyword evidence="8" id="KW-0492">Microsome</keyword>
<evidence type="ECO:0000256" key="9">
    <source>
        <dbReference type="ARBA" id="ARBA00023002"/>
    </source>
</evidence>
<dbReference type="Proteomes" id="UP000036403">
    <property type="component" value="Unassembled WGS sequence"/>
</dbReference>
<comment type="cofactor">
    <cofactor evidence="1">
        <name>heme</name>
        <dbReference type="ChEBI" id="CHEBI:30413"/>
    </cofactor>
</comment>
<evidence type="ECO:0000256" key="2">
    <source>
        <dbReference type="ARBA" id="ARBA00004524"/>
    </source>
</evidence>
<keyword evidence="5" id="KW-0349">Heme</keyword>
<evidence type="ECO:0000256" key="3">
    <source>
        <dbReference type="ARBA" id="ARBA00004586"/>
    </source>
</evidence>
<name>A0A0J7JVF4_LASNI</name>
<keyword evidence="7" id="KW-0256">Endoplasmic reticulum</keyword>
<organism evidence="14 15">
    <name type="scientific">Lasius niger</name>
    <name type="common">Black garden ant</name>
    <dbReference type="NCBI Taxonomy" id="67767"/>
    <lineage>
        <taxon>Eukaryota</taxon>
        <taxon>Metazoa</taxon>
        <taxon>Ecdysozoa</taxon>
        <taxon>Arthropoda</taxon>
        <taxon>Hexapoda</taxon>
        <taxon>Insecta</taxon>
        <taxon>Pterygota</taxon>
        <taxon>Neoptera</taxon>
        <taxon>Endopterygota</taxon>
        <taxon>Hymenoptera</taxon>
        <taxon>Apocrita</taxon>
        <taxon>Aculeata</taxon>
        <taxon>Formicoidea</taxon>
        <taxon>Formicidae</taxon>
        <taxon>Formicinae</taxon>
        <taxon>Lasius</taxon>
        <taxon>Lasius</taxon>
    </lineage>
</organism>
<evidence type="ECO:0000256" key="11">
    <source>
        <dbReference type="ARBA" id="ARBA00023033"/>
    </source>
</evidence>
<keyword evidence="12 13" id="KW-0472">Membrane</keyword>
<sequence>MGPFEILCGIAAILFAVYYYLTSTYDFWKSRGIRGPQPIPGFGNFKDVLLNKKAAGVYLMDMYNEYKDESVIGIFVRKTPILIVKDADLIKDILIKDFSKFADRGLSISKKVCAKIF</sequence>
<dbReference type="GO" id="GO:0005506">
    <property type="term" value="F:iron ion binding"/>
    <property type="evidence" value="ECO:0007669"/>
    <property type="project" value="InterPro"/>
</dbReference>
<evidence type="ECO:0000256" key="1">
    <source>
        <dbReference type="ARBA" id="ARBA00001971"/>
    </source>
</evidence>
<dbReference type="PaxDb" id="67767-A0A0J7JVF4"/>
<keyword evidence="9" id="KW-0560">Oxidoreductase</keyword>
<accession>A0A0J7JVF4</accession>
<dbReference type="GO" id="GO:0016705">
    <property type="term" value="F:oxidoreductase activity, acting on paired donors, with incorporation or reduction of molecular oxygen"/>
    <property type="evidence" value="ECO:0007669"/>
    <property type="project" value="InterPro"/>
</dbReference>